<proteinExistence type="predicted"/>
<feature type="chain" id="PRO_5017000299" evidence="1">
    <location>
        <begin position="28"/>
        <end position="343"/>
    </location>
</feature>
<dbReference type="Pfam" id="PF04069">
    <property type="entry name" value="OpuAC"/>
    <property type="match status" value="1"/>
</dbReference>
<evidence type="ECO:0000256" key="1">
    <source>
        <dbReference type="SAM" id="SignalP"/>
    </source>
</evidence>
<dbReference type="GO" id="GO:0043190">
    <property type="term" value="C:ATP-binding cassette (ABC) transporter complex"/>
    <property type="evidence" value="ECO:0007669"/>
    <property type="project" value="InterPro"/>
</dbReference>
<evidence type="ECO:0000313" key="4">
    <source>
        <dbReference type="Proteomes" id="UP000252893"/>
    </source>
</evidence>
<sequence>MRNFIKVGTLAALCATTSFMTSSNAQADEACEIDRPIIFAGLDWDSNAIHTEIARFILEKGYNCKTDIIPGTTIPLLNGQIRGDIDITMEIWRENVREVYDPAIEAGTVIDLGVNYADAVQGWFVPNYLITGDDAPAPDLKSVFDLTKYKNLFADPEEPGKGRFYNGVAGWSAEEVSTKKLHAYKLNEDFVNFRAGSGSALVGAAEAALLRKRPILFYYWGPTWFLGKVGDQVTMLEEPPFDQKIWDALQKESKPEAVTEATAFPVIEVTISAKPEIVKDAPKITEFLKAYETTGQQVSELLAWMQDNDGTAEEAALHFLKNEKTQWHGWVSEDIASRIDAAL</sequence>
<dbReference type="Gene3D" id="3.40.190.100">
    <property type="entry name" value="Glycine betaine-binding periplasmic protein, domain 2"/>
    <property type="match status" value="1"/>
</dbReference>
<feature type="signal peptide" evidence="1">
    <location>
        <begin position="1"/>
        <end position="27"/>
    </location>
</feature>
<dbReference type="CDD" id="cd13641">
    <property type="entry name" value="PBP2_HisX_like"/>
    <property type="match status" value="1"/>
</dbReference>
<dbReference type="Proteomes" id="UP000252893">
    <property type="component" value="Unassembled WGS sequence"/>
</dbReference>
<feature type="domain" description="ABC-type glycine betaine transport system substrate-binding" evidence="2">
    <location>
        <begin position="36"/>
        <end position="322"/>
    </location>
</feature>
<gene>
    <name evidence="3" type="ORF">DFR47_1188</name>
</gene>
<dbReference type="SUPFAM" id="SSF53850">
    <property type="entry name" value="Periplasmic binding protein-like II"/>
    <property type="match status" value="1"/>
</dbReference>
<dbReference type="GO" id="GO:0022857">
    <property type="term" value="F:transmembrane transporter activity"/>
    <property type="evidence" value="ECO:0007669"/>
    <property type="project" value="InterPro"/>
</dbReference>
<accession>A0A366DFC5</accession>
<evidence type="ECO:0000259" key="2">
    <source>
        <dbReference type="Pfam" id="PF04069"/>
    </source>
</evidence>
<protein>
    <submittedName>
        <fullName evidence="3">Glycine betaine/proline transport system substrate-binding protein</fullName>
    </submittedName>
</protein>
<organism evidence="3 4">
    <name type="scientific">Pseudochrobactrum asaccharolyticum</name>
    <dbReference type="NCBI Taxonomy" id="354351"/>
    <lineage>
        <taxon>Bacteria</taxon>
        <taxon>Pseudomonadati</taxon>
        <taxon>Pseudomonadota</taxon>
        <taxon>Alphaproteobacteria</taxon>
        <taxon>Hyphomicrobiales</taxon>
        <taxon>Brucellaceae</taxon>
        <taxon>Pseudochrobactrum</taxon>
    </lineage>
</organism>
<dbReference type="EMBL" id="QNRH01000018">
    <property type="protein sequence ID" value="RBO88767.1"/>
    <property type="molecule type" value="Genomic_DNA"/>
</dbReference>
<reference evidence="3 4" key="1">
    <citation type="submission" date="2018-06" db="EMBL/GenBank/DDBJ databases">
        <title>Genomic Encyclopedia of Type Strains, Phase IV (KMG-IV): sequencing the most valuable type-strain genomes for metagenomic binning, comparative biology and taxonomic classification.</title>
        <authorList>
            <person name="Goeker M."/>
        </authorList>
    </citation>
    <scope>NUCLEOTIDE SEQUENCE [LARGE SCALE GENOMIC DNA]</scope>
    <source>
        <strain evidence="3 4">DSM 25619</strain>
    </source>
</reference>
<keyword evidence="4" id="KW-1185">Reference proteome</keyword>
<name>A0A366DFC5_9HYPH</name>
<dbReference type="RefSeq" id="WP_210207362.1">
    <property type="nucleotide sequence ID" value="NZ_JBHEEG010000017.1"/>
</dbReference>
<dbReference type="Gene3D" id="3.40.190.10">
    <property type="entry name" value="Periplasmic binding protein-like II"/>
    <property type="match status" value="1"/>
</dbReference>
<keyword evidence="1" id="KW-0732">Signal</keyword>
<dbReference type="AlphaFoldDB" id="A0A366DFC5"/>
<evidence type="ECO:0000313" key="3">
    <source>
        <dbReference type="EMBL" id="RBO88767.1"/>
    </source>
</evidence>
<comment type="caution">
    <text evidence="3">The sequence shown here is derived from an EMBL/GenBank/DDBJ whole genome shotgun (WGS) entry which is preliminary data.</text>
</comment>
<dbReference type="InterPro" id="IPR007210">
    <property type="entry name" value="ABC_Gly_betaine_transp_sub-bd"/>
</dbReference>